<proteinExistence type="predicted"/>
<dbReference type="AlphaFoldDB" id="A0A078AB78"/>
<feature type="region of interest" description="Disordered" evidence="1">
    <location>
        <begin position="113"/>
        <end position="167"/>
    </location>
</feature>
<feature type="region of interest" description="Disordered" evidence="1">
    <location>
        <begin position="1"/>
        <end position="32"/>
    </location>
</feature>
<dbReference type="InParanoid" id="A0A078AB78"/>
<accession>A0A078AB78</accession>
<dbReference type="Proteomes" id="UP000039865">
    <property type="component" value="Unassembled WGS sequence"/>
</dbReference>
<protein>
    <submittedName>
        <fullName evidence="2">Uncharacterized protein</fullName>
    </submittedName>
</protein>
<organism evidence="2 3">
    <name type="scientific">Stylonychia lemnae</name>
    <name type="common">Ciliate</name>
    <dbReference type="NCBI Taxonomy" id="5949"/>
    <lineage>
        <taxon>Eukaryota</taxon>
        <taxon>Sar</taxon>
        <taxon>Alveolata</taxon>
        <taxon>Ciliophora</taxon>
        <taxon>Intramacronucleata</taxon>
        <taxon>Spirotrichea</taxon>
        <taxon>Stichotrichia</taxon>
        <taxon>Sporadotrichida</taxon>
        <taxon>Oxytrichidae</taxon>
        <taxon>Stylonychinae</taxon>
        <taxon>Stylonychia</taxon>
    </lineage>
</organism>
<evidence type="ECO:0000256" key="1">
    <source>
        <dbReference type="SAM" id="MobiDB-lite"/>
    </source>
</evidence>
<keyword evidence="3" id="KW-1185">Reference proteome</keyword>
<evidence type="ECO:0000313" key="3">
    <source>
        <dbReference type="Proteomes" id="UP000039865"/>
    </source>
</evidence>
<dbReference type="EMBL" id="CCKQ01007973">
    <property type="protein sequence ID" value="CDW79409.1"/>
    <property type="molecule type" value="Genomic_DNA"/>
</dbReference>
<name>A0A078AB78_STYLE</name>
<feature type="compositionally biased region" description="Low complexity" evidence="1">
    <location>
        <begin position="10"/>
        <end position="25"/>
    </location>
</feature>
<reference evidence="2 3" key="1">
    <citation type="submission" date="2014-06" db="EMBL/GenBank/DDBJ databases">
        <authorList>
            <person name="Swart Estienne"/>
        </authorList>
    </citation>
    <scope>NUCLEOTIDE SEQUENCE [LARGE SCALE GENOMIC DNA]</scope>
    <source>
        <strain evidence="2 3">130c</strain>
    </source>
</reference>
<feature type="compositionally biased region" description="Acidic residues" evidence="1">
    <location>
        <begin position="122"/>
        <end position="137"/>
    </location>
</feature>
<sequence>MKRKMPQLLGQSMKKSIHSSSGSIQVPRGSRASTIKTLVRKKTTKINFEEVMTQMEKKNSANFFDNLPTISYSPRAPGWNDIFKGLLSPNAKQYKNYLKPIIEKLKDDKREKVVVQEIPTPQEEEEEEVEVEEEEENKSDSYSNESKKKINSLKLEEPSSNTQQLTIKKDKGLSRSLDIDPNYAKSKYFIKMILTDTHIKSQMIKEFKVRRKSCCCKDCKVRAIKGAELKDPLSAHLHADEIKVNHNILEKFRRNVILALQQKRLQDEIELRAMLAAKQKKKLSQPGLNLLRSKTQSKINIMSRSATKKNMSPIKESFNPFSCNNGESKISLFAIPKKNDIKQKNVIIEKESFSDSIRTMTNAEDSKAMNTKRDNANKLEEEQLDDKRMEQIKQNQVLVTDFNLNVGSPKNQYNIDNNSVSPKNGALTFNHQASKLSKNAGSRRGSVRKASFSFFGQLNINTKPQTDMLQSAATQALIVNNPDEELTEEQERLAKRVLKFFYSQKTMVKYQRTDYFEEDKSQLTTDKSESGKESPKKPHMLFSIINKHNQFMDQRLQNFEQQSRNRFFGKRNSNDQKNDQQQDLRTPQTCESLHYQSVKLNNNNLAFQSCISQFDQHNKRQKQPSRQSSRTSVLKIYQHATSCNTQYLKNTPNAPSPDAQSLRKVQLLTRLKKTTIQNLRGLKDINKNHMLKEFKQINSDKKLPFLRQTYSLINLNHLSQNNNKI</sequence>
<gene>
    <name evidence="2" type="primary">Contig19758.g20957</name>
    <name evidence="2" type="ORF">STYLEM_8397</name>
</gene>
<evidence type="ECO:0000313" key="2">
    <source>
        <dbReference type="EMBL" id="CDW79409.1"/>
    </source>
</evidence>